<keyword evidence="3" id="KW-1185">Reference proteome</keyword>
<dbReference type="STRING" id="630515.SAMN04489812_3082"/>
<dbReference type="Pfam" id="PF11706">
    <property type="entry name" value="zf-CGNR"/>
    <property type="match status" value="1"/>
</dbReference>
<dbReference type="InterPro" id="IPR023286">
    <property type="entry name" value="ABATE_dom_sf"/>
</dbReference>
<dbReference type="PANTHER" id="PTHR35525:SF3">
    <property type="entry name" value="BLL6575 PROTEIN"/>
    <property type="match status" value="1"/>
</dbReference>
<evidence type="ECO:0000313" key="3">
    <source>
        <dbReference type="Proteomes" id="UP000199103"/>
    </source>
</evidence>
<dbReference type="SUPFAM" id="SSF160904">
    <property type="entry name" value="Jann2411-like"/>
    <property type="match status" value="1"/>
</dbReference>
<gene>
    <name evidence="2" type="ORF">SAMN04489812_3082</name>
</gene>
<organism evidence="2 3">
    <name type="scientific">Microlunatus soli</name>
    <dbReference type="NCBI Taxonomy" id="630515"/>
    <lineage>
        <taxon>Bacteria</taxon>
        <taxon>Bacillati</taxon>
        <taxon>Actinomycetota</taxon>
        <taxon>Actinomycetes</taxon>
        <taxon>Propionibacteriales</taxon>
        <taxon>Propionibacteriaceae</taxon>
        <taxon>Microlunatus</taxon>
    </lineage>
</organism>
<evidence type="ECO:0000313" key="2">
    <source>
        <dbReference type="EMBL" id="SDS80214.1"/>
    </source>
</evidence>
<proteinExistence type="predicted"/>
<dbReference type="RefSeq" id="WP_091526161.1">
    <property type="nucleotide sequence ID" value="NZ_LT629772.1"/>
</dbReference>
<dbReference type="PANTHER" id="PTHR35525">
    <property type="entry name" value="BLL6575 PROTEIN"/>
    <property type="match status" value="1"/>
</dbReference>
<reference evidence="2 3" key="1">
    <citation type="submission" date="2016-10" db="EMBL/GenBank/DDBJ databases">
        <authorList>
            <person name="de Groot N.N."/>
        </authorList>
    </citation>
    <scope>NUCLEOTIDE SEQUENCE [LARGE SCALE GENOMIC DNA]</scope>
    <source>
        <strain evidence="2 3">DSM 21800</strain>
    </source>
</reference>
<protein>
    <submittedName>
        <fullName evidence="2">Conserved protein containing a Zn-ribbon-like motif, possibly RNA-binding</fullName>
    </submittedName>
</protein>
<dbReference type="OrthoDB" id="3531194at2"/>
<feature type="domain" description="Zinc finger CGNR" evidence="1">
    <location>
        <begin position="135"/>
        <end position="178"/>
    </location>
</feature>
<dbReference type="Proteomes" id="UP000199103">
    <property type="component" value="Chromosome I"/>
</dbReference>
<dbReference type="InterPro" id="IPR021005">
    <property type="entry name" value="Znf_CGNR"/>
</dbReference>
<dbReference type="Pfam" id="PF07336">
    <property type="entry name" value="ABATE"/>
    <property type="match status" value="1"/>
</dbReference>
<sequence length="184" mass="20389">MLFAHDTTTALAWLAALVNTELEGEEQLNTPADLDDLLTTWSMSGRRLGTRAELAEVRAVRSRIATAWDATEPAELAAIANELFADHAGRPCLTRHDQQDWHLHLTDSEAPVASRIGSEAALALTDLIRADGLDRLQRCIADDCTAVFVDLTKNRSRRFCETGNCANRAHVAAYRRRRRAAHES</sequence>
<dbReference type="EMBL" id="LT629772">
    <property type="protein sequence ID" value="SDS80214.1"/>
    <property type="molecule type" value="Genomic_DNA"/>
</dbReference>
<dbReference type="Gene3D" id="1.10.3300.10">
    <property type="entry name" value="Jann2411-like domain"/>
    <property type="match status" value="1"/>
</dbReference>
<dbReference type="InterPro" id="IPR010852">
    <property type="entry name" value="ABATE"/>
</dbReference>
<evidence type="ECO:0000259" key="1">
    <source>
        <dbReference type="Pfam" id="PF11706"/>
    </source>
</evidence>
<dbReference type="AlphaFoldDB" id="A0A1H1V5Y9"/>
<accession>A0A1H1V5Y9</accession>
<name>A0A1H1V5Y9_9ACTN</name>